<dbReference type="InterPro" id="IPR052709">
    <property type="entry name" value="Transposase-MT_Hybrid"/>
</dbReference>
<dbReference type="GO" id="GO:0000729">
    <property type="term" value="P:DNA double-strand break processing"/>
    <property type="evidence" value="ECO:0007669"/>
    <property type="project" value="TreeGrafter"/>
</dbReference>
<dbReference type="GO" id="GO:0003697">
    <property type="term" value="F:single-stranded DNA binding"/>
    <property type="evidence" value="ECO:0007669"/>
    <property type="project" value="TreeGrafter"/>
</dbReference>
<dbReference type="GO" id="GO:0035861">
    <property type="term" value="C:site of double-strand break"/>
    <property type="evidence" value="ECO:0007669"/>
    <property type="project" value="TreeGrafter"/>
</dbReference>
<dbReference type="GO" id="GO:0042800">
    <property type="term" value="F:histone H3K4 methyltransferase activity"/>
    <property type="evidence" value="ECO:0007669"/>
    <property type="project" value="TreeGrafter"/>
</dbReference>
<dbReference type="GO" id="GO:0005634">
    <property type="term" value="C:nucleus"/>
    <property type="evidence" value="ECO:0007669"/>
    <property type="project" value="TreeGrafter"/>
</dbReference>
<dbReference type="Proteomes" id="UP000887159">
    <property type="component" value="Unassembled WGS sequence"/>
</dbReference>
<dbReference type="GO" id="GO:0006303">
    <property type="term" value="P:double-strand break repair via nonhomologous end joining"/>
    <property type="evidence" value="ECO:0007669"/>
    <property type="project" value="TreeGrafter"/>
</dbReference>
<reference evidence="1" key="1">
    <citation type="submission" date="2020-08" db="EMBL/GenBank/DDBJ databases">
        <title>Multicomponent nature underlies the extraordinary mechanical properties of spider dragline silk.</title>
        <authorList>
            <person name="Kono N."/>
            <person name="Nakamura H."/>
            <person name="Mori M."/>
            <person name="Yoshida Y."/>
            <person name="Ohtoshi R."/>
            <person name="Malay A.D."/>
            <person name="Moran D.A.P."/>
            <person name="Tomita M."/>
            <person name="Numata K."/>
            <person name="Arakawa K."/>
        </authorList>
    </citation>
    <scope>NUCLEOTIDE SEQUENCE</scope>
</reference>
<dbReference type="PANTHER" id="PTHR46060:SF2">
    <property type="entry name" value="HISTONE-LYSINE N-METHYLTRANSFERASE SETMAR"/>
    <property type="match status" value="1"/>
</dbReference>
<dbReference type="GO" id="GO:0003690">
    <property type="term" value="F:double-stranded DNA binding"/>
    <property type="evidence" value="ECO:0007669"/>
    <property type="project" value="TreeGrafter"/>
</dbReference>
<dbReference type="InterPro" id="IPR036397">
    <property type="entry name" value="RNaseH_sf"/>
</dbReference>
<dbReference type="Gene3D" id="3.30.420.10">
    <property type="entry name" value="Ribonuclease H-like superfamily/Ribonuclease H"/>
    <property type="match status" value="1"/>
</dbReference>
<dbReference type="AlphaFoldDB" id="A0A8X6WIS8"/>
<proteinExistence type="predicted"/>
<dbReference type="GO" id="GO:0000793">
    <property type="term" value="C:condensed chromosome"/>
    <property type="evidence" value="ECO:0007669"/>
    <property type="project" value="TreeGrafter"/>
</dbReference>
<dbReference type="GO" id="GO:0015074">
    <property type="term" value="P:DNA integration"/>
    <property type="evidence" value="ECO:0007669"/>
    <property type="project" value="TreeGrafter"/>
</dbReference>
<evidence type="ECO:0000313" key="2">
    <source>
        <dbReference type="Proteomes" id="UP000887159"/>
    </source>
</evidence>
<gene>
    <name evidence="1" type="primary">WN55_06981</name>
    <name evidence="1" type="ORF">TNCV_4842741</name>
</gene>
<name>A0A8X6WIS8_TRICX</name>
<keyword evidence="2" id="KW-1185">Reference proteome</keyword>
<protein>
    <submittedName>
        <fullName evidence="1">Histone-lysine N-methyltransferase SETMAR</fullName>
    </submittedName>
</protein>
<evidence type="ECO:0000313" key="1">
    <source>
        <dbReference type="EMBL" id="GFY35902.1"/>
    </source>
</evidence>
<accession>A0A8X6WIS8</accession>
<comment type="caution">
    <text evidence="1">The sequence shown here is derived from an EMBL/GenBank/DDBJ whole genome shotgun (WGS) entry which is preliminary data.</text>
</comment>
<dbReference type="GO" id="GO:0046975">
    <property type="term" value="F:histone H3K36 methyltransferase activity"/>
    <property type="evidence" value="ECO:0007669"/>
    <property type="project" value="TreeGrafter"/>
</dbReference>
<organism evidence="1 2">
    <name type="scientific">Trichonephila clavipes</name>
    <name type="common">Golden silk orbweaver</name>
    <name type="synonym">Nephila clavipes</name>
    <dbReference type="NCBI Taxonomy" id="2585209"/>
    <lineage>
        <taxon>Eukaryota</taxon>
        <taxon>Metazoa</taxon>
        <taxon>Ecdysozoa</taxon>
        <taxon>Arthropoda</taxon>
        <taxon>Chelicerata</taxon>
        <taxon>Arachnida</taxon>
        <taxon>Araneae</taxon>
        <taxon>Araneomorphae</taxon>
        <taxon>Entelegynae</taxon>
        <taxon>Araneoidea</taxon>
        <taxon>Nephilidae</taxon>
        <taxon>Trichonephila</taxon>
    </lineage>
</organism>
<dbReference type="PANTHER" id="PTHR46060">
    <property type="entry name" value="MARINER MOS1 TRANSPOSASE-LIKE PROTEIN"/>
    <property type="match status" value="1"/>
</dbReference>
<dbReference type="GO" id="GO:0044774">
    <property type="term" value="P:mitotic DNA integrity checkpoint signaling"/>
    <property type="evidence" value="ECO:0007669"/>
    <property type="project" value="TreeGrafter"/>
</dbReference>
<dbReference type="GO" id="GO:0031297">
    <property type="term" value="P:replication fork processing"/>
    <property type="evidence" value="ECO:0007669"/>
    <property type="project" value="TreeGrafter"/>
</dbReference>
<sequence length="71" mass="8401">MANRRCVAFHQDNARPYTSVVTHQDLWELGWEVLTHPPYSPDLALSDYPLFLALQNFLSYKKLESREDYEN</sequence>
<dbReference type="GO" id="GO:0044547">
    <property type="term" value="F:DNA topoisomerase binding"/>
    <property type="evidence" value="ECO:0007669"/>
    <property type="project" value="TreeGrafter"/>
</dbReference>
<dbReference type="EMBL" id="BMAU01021435">
    <property type="protein sequence ID" value="GFY35902.1"/>
    <property type="molecule type" value="Genomic_DNA"/>
</dbReference>
<dbReference type="GO" id="GO:0000014">
    <property type="term" value="F:single-stranded DNA endodeoxyribonuclease activity"/>
    <property type="evidence" value="ECO:0007669"/>
    <property type="project" value="TreeGrafter"/>
</dbReference>